<keyword evidence="1" id="KW-0472">Membrane</keyword>
<name>A0A938WST1_9BACT</name>
<evidence type="ECO:0000256" key="1">
    <source>
        <dbReference type="SAM" id="Phobius"/>
    </source>
</evidence>
<keyword evidence="1" id="KW-1133">Transmembrane helix</keyword>
<dbReference type="Proteomes" id="UP000706891">
    <property type="component" value="Unassembled WGS sequence"/>
</dbReference>
<organism evidence="2 3">
    <name type="scientific">Marseilla massiliensis</name>
    <dbReference type="NCBI Taxonomy" id="1841864"/>
    <lineage>
        <taxon>Bacteria</taxon>
        <taxon>Pseudomonadati</taxon>
        <taxon>Bacteroidota</taxon>
        <taxon>Bacteroidia</taxon>
        <taxon>Bacteroidales</taxon>
        <taxon>Prevotellaceae</taxon>
        <taxon>Marseilla</taxon>
    </lineage>
</organism>
<reference evidence="2" key="1">
    <citation type="submission" date="2020-08" db="EMBL/GenBank/DDBJ databases">
        <authorList>
            <person name="Cejkova D."/>
            <person name="Kubasova T."/>
            <person name="Jahodarova E."/>
            <person name="Rychlik I."/>
        </authorList>
    </citation>
    <scope>NUCLEOTIDE SEQUENCE</scope>
    <source>
        <strain evidence="2">An824</strain>
    </source>
</reference>
<evidence type="ECO:0000313" key="3">
    <source>
        <dbReference type="Proteomes" id="UP000706891"/>
    </source>
</evidence>
<gene>
    <name evidence="2" type="ORF">H6A34_04405</name>
</gene>
<evidence type="ECO:0000313" key="2">
    <source>
        <dbReference type="EMBL" id="MBM6673116.1"/>
    </source>
</evidence>
<sequence length="968" mass="109149">MSHIALSHYTPQENTCKDCQQASFRKGRGRLLLLLLLFFLLSFPAFPQSAGRQVTGRVTDAKTGKGVSYVTCKTLGERDSLMAYALTDGTGAFTLTLPDGAEAVEFTLMGYDKKRIKARDARQGMRVRLAPSGIMLKEVTVKARPIDVHKDTINYNVAAFQGKEDRYIEDVLKKMPGIEVADNGAIRYKGRPINKFNIEGQDLLGNQYNQATRNMPADAVATVQVMEDDQPIRALKDRVPSDKATLNIKLKQGYKLRPFGEARGGIGGFNDVLWNNSLTLMNVGRKNQLLLTAKMDNNGENLSENTVEHIDYSDADNYEPLPGEMIQTDGMAQPPISEKRYLRNKSYSVGLNHVHRIGRYGSLRTNITYYGTSNHNEDSTYNYYGGEQTLSLSETNRRKLSSHTLMPHFRYEHNAPKVYLVDELSGSLSFFKLTSDKLTSRQGDLTQQESNDVFEQTRDIFKSTSDELTSKQGEMPRLLAGQISSSARPLSACQLNEISSSARDMSAYQLRESADRHPGYLQNKLRMTINAGANVYSVNSLFRYFRRSETLAVGENDGDAEGNSAYSFSPYSITPSSIYQLSQRLELERLMTRSSVSTIFRVLGNSLELKYTFELRSDNVAVDGNRGYRTTYMKHSFMPGYSIVYGRGHIGIEVPVSVFTSRVPWSGVSGGTKVYASPSLRWRHEFSPFWRMNIMGGISRDPSADVMTPEEFARDYRTRLLTADRIGWTRRSGASFSLNYSNLVTLFVWNVMASASWSTSDHYNEYTYGNDLTTVRPVWKDVKSRSLFVLTSVDKTFAGTGESVKATVSYNRTALPVAQNGVTADITANVLTTAMTLRWSRWKWLSVTDRPTFNLTWQDPYAWSAGHNTLKSFYNEADVHLFPLSGLDISLSWEYNVLEVERGRYRRNSFLDASVRYSLSKKIDLRLAMSNLLNRKVYEEASFSGLNYGYFSLPLRGREVLFSVAFSI</sequence>
<dbReference type="EMBL" id="JACJJG010000013">
    <property type="protein sequence ID" value="MBM6673116.1"/>
    <property type="molecule type" value="Genomic_DNA"/>
</dbReference>
<dbReference type="SUPFAM" id="SSF49464">
    <property type="entry name" value="Carboxypeptidase regulatory domain-like"/>
    <property type="match status" value="1"/>
</dbReference>
<dbReference type="AlphaFoldDB" id="A0A938WST1"/>
<keyword evidence="3" id="KW-1185">Reference proteome</keyword>
<dbReference type="SUPFAM" id="SSF56935">
    <property type="entry name" value="Porins"/>
    <property type="match status" value="1"/>
</dbReference>
<proteinExistence type="predicted"/>
<dbReference type="InterPro" id="IPR008969">
    <property type="entry name" value="CarboxyPept-like_regulatory"/>
</dbReference>
<protein>
    <recommendedName>
        <fullName evidence="4">TonB-dependent receptor</fullName>
    </recommendedName>
</protein>
<dbReference type="RefSeq" id="WP_205103710.1">
    <property type="nucleotide sequence ID" value="NZ_JACJJG010000013.1"/>
</dbReference>
<feature type="transmembrane region" description="Helical" evidence="1">
    <location>
        <begin position="31"/>
        <end position="47"/>
    </location>
</feature>
<dbReference type="Gene3D" id="2.60.40.1120">
    <property type="entry name" value="Carboxypeptidase-like, regulatory domain"/>
    <property type="match status" value="1"/>
</dbReference>
<comment type="caution">
    <text evidence="2">The sequence shown here is derived from an EMBL/GenBank/DDBJ whole genome shotgun (WGS) entry which is preliminary data.</text>
</comment>
<reference evidence="2" key="2">
    <citation type="journal article" date="2021" name="Sci. Rep.">
        <title>The distribution of antibiotic resistance genes in chicken gut microbiota commensals.</title>
        <authorList>
            <person name="Juricova H."/>
            <person name="Matiasovicova J."/>
            <person name="Kubasova T."/>
            <person name="Cejkova D."/>
            <person name="Rychlik I."/>
        </authorList>
    </citation>
    <scope>NUCLEOTIDE SEQUENCE</scope>
    <source>
        <strain evidence="2">An824</strain>
    </source>
</reference>
<evidence type="ECO:0008006" key="4">
    <source>
        <dbReference type="Google" id="ProtNLM"/>
    </source>
</evidence>
<keyword evidence="1" id="KW-0812">Transmembrane</keyword>
<accession>A0A938WST1</accession>